<sequence length="333" mass="35386">MPMTNFLSTSSLVSSLALPSQRTRDDVRSLSAELSSGRRTDAGSALRHDFSAFAIAERDLALHESMRQSVEAGRRFGDAAAISADRLLVEIQTVRDSLVPSVTGAGPEIATVAEAAEHAINRIVDAMNVRSDGRAIFGGGHATLDAVSAASTIRGDLDLLAAAATDPDALQQSVEAYFAAGGPFETTRTVPLPTEAPSFVTAGAREEWTISVADPSVRTALEGVGYAYALGQTSFDQSLVEAVLVDRLPAAVATSADGAIGLRESIGRFEADMQRAFDDVKRLGFDASRRRNELVGADPYLTATQLEQETTRLETIYTLTARLSRLNLAERLG</sequence>
<accession>A0A0D1EIE0</accession>
<dbReference type="EMBL" id="JYFE01000019">
    <property type="protein sequence ID" value="KIT17364.1"/>
    <property type="molecule type" value="Genomic_DNA"/>
</dbReference>
<evidence type="ECO:0000313" key="1">
    <source>
        <dbReference type="EMBL" id="KIT17364.1"/>
    </source>
</evidence>
<gene>
    <name evidence="1" type="ORF">jaqu_08530</name>
</gene>
<evidence type="ECO:0000313" key="2">
    <source>
        <dbReference type="Proteomes" id="UP000032232"/>
    </source>
</evidence>
<dbReference type="PATRIC" id="fig|935700.4.peg.898"/>
<name>A0A0D1EIE0_9RHOB</name>
<dbReference type="Proteomes" id="UP000032232">
    <property type="component" value="Unassembled WGS sequence"/>
</dbReference>
<proteinExistence type="predicted"/>
<keyword evidence="2" id="KW-1185">Reference proteome</keyword>
<reference evidence="1 2" key="1">
    <citation type="submission" date="2015-02" db="EMBL/GenBank/DDBJ databases">
        <title>Genome Sequence of Jannaschia aquimarina DSM28248, a member of the Roseobacter clade.</title>
        <authorList>
            <person name="Voget S."/>
            <person name="Daniel R."/>
        </authorList>
    </citation>
    <scope>NUCLEOTIDE SEQUENCE [LARGE SCALE GENOMIC DNA]</scope>
    <source>
        <strain evidence="1 2">GSW-M26</strain>
    </source>
</reference>
<protein>
    <submittedName>
        <fullName evidence="1">Flagellar hook-associated protein FlgL</fullName>
    </submittedName>
</protein>
<keyword evidence="1" id="KW-0966">Cell projection</keyword>
<comment type="caution">
    <text evidence="1">The sequence shown here is derived from an EMBL/GenBank/DDBJ whole genome shotgun (WGS) entry which is preliminary data.</text>
</comment>
<keyword evidence="1" id="KW-0282">Flagellum</keyword>
<organism evidence="1 2">
    <name type="scientific">Jannaschia aquimarina</name>
    <dbReference type="NCBI Taxonomy" id="935700"/>
    <lineage>
        <taxon>Bacteria</taxon>
        <taxon>Pseudomonadati</taxon>
        <taxon>Pseudomonadota</taxon>
        <taxon>Alphaproteobacteria</taxon>
        <taxon>Rhodobacterales</taxon>
        <taxon>Roseobacteraceae</taxon>
        <taxon>Jannaschia</taxon>
    </lineage>
</organism>
<keyword evidence="1" id="KW-0969">Cilium</keyword>
<dbReference type="STRING" id="935700.jaqu_08530"/>
<dbReference type="AlphaFoldDB" id="A0A0D1EIE0"/>
<dbReference type="SUPFAM" id="SSF64518">
    <property type="entry name" value="Phase 1 flagellin"/>
    <property type="match status" value="1"/>
</dbReference>